<feature type="transmembrane region" description="Helical" evidence="7">
    <location>
        <begin position="82"/>
        <end position="108"/>
    </location>
</feature>
<feature type="transmembrane region" description="Helical" evidence="7">
    <location>
        <begin position="328"/>
        <end position="351"/>
    </location>
</feature>
<evidence type="ECO:0000256" key="5">
    <source>
        <dbReference type="ARBA" id="ARBA00023136"/>
    </source>
</evidence>
<reference evidence="8" key="1">
    <citation type="submission" date="2022-11" db="EMBL/GenBank/DDBJ databases">
        <title>blaNDM-1 and qnrB1 co-producing ST413 Enterobacter.</title>
        <authorList>
            <person name="Halder G."/>
            <person name="Chaudhuri B."/>
            <person name="Dutta S."/>
        </authorList>
    </citation>
    <scope>NUCLEOTIDE SEQUENCE</scope>
    <source>
        <strain evidence="8">PEER684</strain>
    </source>
</reference>
<evidence type="ECO:0000256" key="4">
    <source>
        <dbReference type="ARBA" id="ARBA00022989"/>
    </source>
</evidence>
<evidence type="ECO:0000256" key="7">
    <source>
        <dbReference type="SAM" id="Phobius"/>
    </source>
</evidence>
<dbReference type="Proteomes" id="UP001185068">
    <property type="component" value="Unassembled WGS sequence"/>
</dbReference>
<gene>
    <name evidence="8" type="ORF">MX989_08080</name>
</gene>
<evidence type="ECO:0000313" key="8">
    <source>
        <dbReference type="EMBL" id="MDR9946038.1"/>
    </source>
</evidence>
<sequence length="410" mass="46223">MINKTILRNFASLGAMQAINYILPIILTPFLVMTIGISNVGIIATMTAISAYFQLVIDYGFNLTATREIAKNSADHNMVSRITSAVFSIKVLFSFIILLLCLVSSLLFDFINGYFLTFIFTVLLTIMQSFFPVWHFQGMQKMQFITFCNALPKILCAIAILLAIKNESDVWKVQLIYFIGAACSFIMAFIALKFKFKFKFVFRFDDIKLCLIDGLSVFTARLASGLYKNFNVLILGYFSTPAAVGVYSIAEKVLRSLQMVQNVAGDTLYPMFSKNVQSKSDFFKMMTKRYAKYIILLYLLSAVVIYSASPFVSHFLARTTEHELTQSLQIMSLAFFFGGMNYIFAILGLMTSGYNKEFSICVIYTGLFNMIVATALSFKYSYLGGAFALVLSEVFLFILVFYYSKKSGVI</sequence>
<evidence type="ECO:0000256" key="6">
    <source>
        <dbReference type="ARBA" id="ARBA00049738"/>
    </source>
</evidence>
<comment type="caution">
    <text evidence="8">The sequence shown here is derived from an EMBL/GenBank/DDBJ whole genome shotgun (WGS) entry which is preliminary data.</text>
</comment>
<dbReference type="InterPro" id="IPR002797">
    <property type="entry name" value="Polysacc_synth"/>
</dbReference>
<dbReference type="RefSeq" id="WP_059385188.1">
    <property type="nucleotide sequence ID" value="NZ_JACWFD010000014.1"/>
</dbReference>
<feature type="transmembrane region" description="Helical" evidence="7">
    <location>
        <begin position="230"/>
        <end position="250"/>
    </location>
</feature>
<keyword evidence="3 7" id="KW-0812">Transmembrane</keyword>
<evidence type="ECO:0000256" key="3">
    <source>
        <dbReference type="ARBA" id="ARBA00022692"/>
    </source>
</evidence>
<feature type="transmembrane region" description="Helical" evidence="7">
    <location>
        <begin position="382"/>
        <end position="403"/>
    </location>
</feature>
<dbReference type="PANTHER" id="PTHR30250">
    <property type="entry name" value="PST FAMILY PREDICTED COLANIC ACID TRANSPORTER"/>
    <property type="match status" value="1"/>
</dbReference>
<dbReference type="Pfam" id="PF01943">
    <property type="entry name" value="Polysacc_synt"/>
    <property type="match status" value="1"/>
</dbReference>
<accession>A0AAE4DV78</accession>
<feature type="transmembrane region" description="Helical" evidence="7">
    <location>
        <begin position="114"/>
        <end position="134"/>
    </location>
</feature>
<keyword evidence="5 7" id="KW-0472">Membrane</keyword>
<organism evidence="8 9">
    <name type="scientific">Enterobacter sichuanensis</name>
    <dbReference type="NCBI Taxonomy" id="2071710"/>
    <lineage>
        <taxon>Bacteria</taxon>
        <taxon>Pseudomonadati</taxon>
        <taxon>Pseudomonadota</taxon>
        <taxon>Gammaproteobacteria</taxon>
        <taxon>Enterobacterales</taxon>
        <taxon>Enterobacteriaceae</taxon>
        <taxon>Enterobacter</taxon>
        <taxon>Enterobacter cloacae complex</taxon>
    </lineage>
</organism>
<name>A0AAE4DV78_9ENTR</name>
<feature type="transmembrane region" description="Helical" evidence="7">
    <location>
        <begin position="290"/>
        <end position="308"/>
    </location>
</feature>
<protein>
    <recommendedName>
        <fullName evidence="6">Putative O-antigen transporter</fullName>
    </recommendedName>
</protein>
<dbReference type="AlphaFoldDB" id="A0AAE4DV78"/>
<dbReference type="GO" id="GO:0005886">
    <property type="term" value="C:plasma membrane"/>
    <property type="evidence" value="ECO:0007669"/>
    <property type="project" value="UniProtKB-SubCell"/>
</dbReference>
<dbReference type="InterPro" id="IPR050833">
    <property type="entry name" value="Poly_Biosynth_Transport"/>
</dbReference>
<dbReference type="PANTHER" id="PTHR30250:SF11">
    <property type="entry name" value="O-ANTIGEN TRANSPORTER-RELATED"/>
    <property type="match status" value="1"/>
</dbReference>
<evidence type="ECO:0000313" key="9">
    <source>
        <dbReference type="Proteomes" id="UP001185068"/>
    </source>
</evidence>
<dbReference type="EMBL" id="JALLIR010000001">
    <property type="protein sequence ID" value="MDR9946038.1"/>
    <property type="molecule type" value="Genomic_DNA"/>
</dbReference>
<keyword evidence="2" id="KW-1003">Cell membrane</keyword>
<proteinExistence type="predicted"/>
<evidence type="ECO:0000256" key="1">
    <source>
        <dbReference type="ARBA" id="ARBA00004651"/>
    </source>
</evidence>
<evidence type="ECO:0000256" key="2">
    <source>
        <dbReference type="ARBA" id="ARBA00022475"/>
    </source>
</evidence>
<keyword evidence="4 7" id="KW-1133">Transmembrane helix</keyword>
<feature type="transmembrane region" description="Helical" evidence="7">
    <location>
        <begin position="358"/>
        <end position="376"/>
    </location>
</feature>
<feature type="transmembrane region" description="Helical" evidence="7">
    <location>
        <begin position="176"/>
        <end position="194"/>
    </location>
</feature>
<feature type="transmembrane region" description="Helical" evidence="7">
    <location>
        <begin position="146"/>
        <end position="164"/>
    </location>
</feature>
<comment type="subcellular location">
    <subcellularLocation>
        <location evidence="1">Cell membrane</location>
        <topology evidence="1">Multi-pass membrane protein</topology>
    </subcellularLocation>
</comment>
<feature type="transmembrane region" description="Helical" evidence="7">
    <location>
        <begin position="12"/>
        <end position="35"/>
    </location>
</feature>